<evidence type="ECO:0000256" key="2">
    <source>
        <dbReference type="ARBA" id="ARBA00022723"/>
    </source>
</evidence>
<dbReference type="SUPFAM" id="SSF88723">
    <property type="entry name" value="PIN domain-like"/>
    <property type="match status" value="1"/>
</dbReference>
<dbReference type="InterPro" id="IPR002716">
    <property type="entry name" value="PIN_dom"/>
</dbReference>
<evidence type="ECO:0000256" key="1">
    <source>
        <dbReference type="ARBA" id="ARBA00022722"/>
    </source>
</evidence>
<comment type="caution">
    <text evidence="6">The sequence shown here is derived from an EMBL/GenBank/DDBJ whole genome shotgun (WGS) entry which is preliminary data.</text>
</comment>
<keyword evidence="4" id="KW-0460">Magnesium</keyword>
<feature type="domain" description="PIN" evidence="5">
    <location>
        <begin position="1"/>
        <end position="117"/>
    </location>
</feature>
<reference evidence="6 7" key="1">
    <citation type="submission" date="2012-05" db="EMBL/GenBank/DDBJ databases">
        <authorList>
            <person name="Harkins D.M."/>
            <person name="Madupu R."/>
            <person name="Durkin A.S."/>
            <person name="Torralba M."/>
            <person name="Methe B."/>
            <person name="Sutton G.G."/>
            <person name="Nelson K.E."/>
        </authorList>
    </citation>
    <scope>NUCLEOTIDE SEQUENCE [LARGE SCALE GENOMIC DNA]</scope>
    <source>
        <strain evidence="6 7">F0489</strain>
    </source>
</reference>
<accession>J0MX09</accession>
<keyword evidence="2" id="KW-0479">Metal-binding</keyword>
<dbReference type="GO" id="GO:0046872">
    <property type="term" value="F:metal ion binding"/>
    <property type="evidence" value="ECO:0007669"/>
    <property type="project" value="UniProtKB-KW"/>
</dbReference>
<evidence type="ECO:0000256" key="4">
    <source>
        <dbReference type="ARBA" id="ARBA00022842"/>
    </source>
</evidence>
<dbReference type="PATRIC" id="fig|1125718.3.peg.2373"/>
<dbReference type="Pfam" id="PF01850">
    <property type="entry name" value="PIN"/>
    <property type="match status" value="1"/>
</dbReference>
<dbReference type="InterPro" id="IPR029060">
    <property type="entry name" value="PIN-like_dom_sf"/>
</dbReference>
<dbReference type="InterPro" id="IPR044153">
    <property type="entry name" value="PIN_Pae0151-like"/>
</dbReference>
<evidence type="ECO:0000313" key="6">
    <source>
        <dbReference type="EMBL" id="EJF38904.1"/>
    </source>
</evidence>
<dbReference type="Gene3D" id="3.40.50.1010">
    <property type="entry name" value="5'-nuclease"/>
    <property type="match status" value="1"/>
</dbReference>
<dbReference type="PANTHER" id="PTHR35901">
    <property type="entry name" value="RIBONUCLEASE VAPC3"/>
    <property type="match status" value="1"/>
</dbReference>
<dbReference type="GO" id="GO:0004518">
    <property type="term" value="F:nuclease activity"/>
    <property type="evidence" value="ECO:0007669"/>
    <property type="project" value="UniProtKB-KW"/>
</dbReference>
<keyword evidence="7" id="KW-1185">Reference proteome</keyword>
<name>J0MX09_9ACTO</name>
<dbReference type="Proteomes" id="UP000002941">
    <property type="component" value="Unassembled WGS sequence"/>
</dbReference>
<proteinExistence type="predicted"/>
<dbReference type="InterPro" id="IPR051619">
    <property type="entry name" value="TypeII_TA_RNase_PINc/VapC"/>
</dbReference>
<protein>
    <submittedName>
        <fullName evidence="6">PIN domain protein</fullName>
    </submittedName>
</protein>
<evidence type="ECO:0000313" key="7">
    <source>
        <dbReference type="Proteomes" id="UP000002941"/>
    </source>
</evidence>
<dbReference type="eggNOG" id="COG4113">
    <property type="taxonomic scope" value="Bacteria"/>
</dbReference>
<dbReference type="AlphaFoldDB" id="J0MX09"/>
<gene>
    <name evidence="6" type="ORF">HMPREF1318_2332</name>
</gene>
<dbReference type="PANTHER" id="PTHR35901:SF1">
    <property type="entry name" value="EXONUCLEASE VAPC9"/>
    <property type="match status" value="1"/>
</dbReference>
<dbReference type="GO" id="GO:0016787">
    <property type="term" value="F:hydrolase activity"/>
    <property type="evidence" value="ECO:0007669"/>
    <property type="project" value="UniProtKB-KW"/>
</dbReference>
<dbReference type="CDD" id="cd09873">
    <property type="entry name" value="PIN_Pae0151-like"/>
    <property type="match status" value="1"/>
</dbReference>
<dbReference type="EMBL" id="AKFT01000184">
    <property type="protein sequence ID" value="EJF38904.1"/>
    <property type="molecule type" value="Genomic_DNA"/>
</dbReference>
<sequence>MVDAAVVVEVLLGTRRGGKAAALLGGHDLLAPQHLTAEVASVFRGLSLGGHITEEQALRGFEEFRQLGVEQLPMDDLLSEVWAQRHNMTAYDAMYVVLARVLGCQLLTLDVRLAKAASDCTITP</sequence>
<organism evidence="6 7">
    <name type="scientific">Actinomyces massiliensis F0489</name>
    <dbReference type="NCBI Taxonomy" id="1125718"/>
    <lineage>
        <taxon>Bacteria</taxon>
        <taxon>Bacillati</taxon>
        <taxon>Actinomycetota</taxon>
        <taxon>Actinomycetes</taxon>
        <taxon>Actinomycetales</taxon>
        <taxon>Actinomycetaceae</taxon>
        <taxon>Actinomyces</taxon>
    </lineage>
</organism>
<evidence type="ECO:0000259" key="5">
    <source>
        <dbReference type="Pfam" id="PF01850"/>
    </source>
</evidence>
<evidence type="ECO:0000256" key="3">
    <source>
        <dbReference type="ARBA" id="ARBA00022801"/>
    </source>
</evidence>
<keyword evidence="3" id="KW-0378">Hydrolase</keyword>
<keyword evidence="1" id="KW-0540">Nuclease</keyword>